<reference evidence="1" key="1">
    <citation type="submission" date="2023-03" db="EMBL/GenBank/DDBJ databases">
        <title>Massive genome expansion in bonnet fungi (Mycena s.s.) driven by repeated elements and novel gene families across ecological guilds.</title>
        <authorList>
            <consortium name="Lawrence Berkeley National Laboratory"/>
            <person name="Harder C.B."/>
            <person name="Miyauchi S."/>
            <person name="Viragh M."/>
            <person name="Kuo A."/>
            <person name="Thoen E."/>
            <person name="Andreopoulos B."/>
            <person name="Lu D."/>
            <person name="Skrede I."/>
            <person name="Drula E."/>
            <person name="Henrissat B."/>
            <person name="Morin E."/>
            <person name="Kohler A."/>
            <person name="Barry K."/>
            <person name="LaButti K."/>
            <person name="Morin E."/>
            <person name="Salamov A."/>
            <person name="Lipzen A."/>
            <person name="Mereny Z."/>
            <person name="Hegedus B."/>
            <person name="Baldrian P."/>
            <person name="Stursova M."/>
            <person name="Weitz H."/>
            <person name="Taylor A."/>
            <person name="Grigoriev I.V."/>
            <person name="Nagy L.G."/>
            <person name="Martin F."/>
            <person name="Kauserud H."/>
        </authorList>
    </citation>
    <scope>NUCLEOTIDE SEQUENCE</scope>
    <source>
        <strain evidence="1">CBHHK067</strain>
    </source>
</reference>
<name>A0AAD7GYY6_MYCRO</name>
<keyword evidence="2" id="KW-1185">Reference proteome</keyword>
<dbReference type="Proteomes" id="UP001221757">
    <property type="component" value="Unassembled WGS sequence"/>
</dbReference>
<comment type="caution">
    <text evidence="1">The sequence shown here is derived from an EMBL/GenBank/DDBJ whole genome shotgun (WGS) entry which is preliminary data.</text>
</comment>
<proteinExistence type="predicted"/>
<evidence type="ECO:0000313" key="1">
    <source>
        <dbReference type="EMBL" id="KAJ7708125.1"/>
    </source>
</evidence>
<organism evidence="1 2">
    <name type="scientific">Mycena rosella</name>
    <name type="common">Pink bonnet</name>
    <name type="synonym">Agaricus rosellus</name>
    <dbReference type="NCBI Taxonomy" id="1033263"/>
    <lineage>
        <taxon>Eukaryota</taxon>
        <taxon>Fungi</taxon>
        <taxon>Dikarya</taxon>
        <taxon>Basidiomycota</taxon>
        <taxon>Agaricomycotina</taxon>
        <taxon>Agaricomycetes</taxon>
        <taxon>Agaricomycetidae</taxon>
        <taxon>Agaricales</taxon>
        <taxon>Marasmiineae</taxon>
        <taxon>Mycenaceae</taxon>
        <taxon>Mycena</taxon>
    </lineage>
</organism>
<dbReference type="AlphaFoldDB" id="A0AAD7GYY6"/>
<accession>A0AAD7GYY6</accession>
<sequence length="225" mass="23546">MRFGLADLRSLVHRNEIVCIGKRHPWFVEDGARELGVIRLECVDDAADQEGFRVEGATLPNGVTRLGEEHGRGRETSCVGGLACGAKELVAVLQRGPGAVVRRVELEGRRDVRVVVLRLDEASHTWECHTQLIANLDAERDPVAALETEMLLVGPDARSGAVAGEAAAAGQRDAAPPGAAAACAGSRTRSQEAGWGIAQPSGVGQQWARAVAGAVPHTASAGGRA</sequence>
<dbReference type="EMBL" id="JARKIE010000004">
    <property type="protein sequence ID" value="KAJ7708125.1"/>
    <property type="molecule type" value="Genomic_DNA"/>
</dbReference>
<protein>
    <submittedName>
        <fullName evidence="1">Uncharacterized protein</fullName>
    </submittedName>
</protein>
<gene>
    <name evidence="1" type="ORF">B0H17DRAFT_1124904</name>
</gene>
<evidence type="ECO:0000313" key="2">
    <source>
        <dbReference type="Proteomes" id="UP001221757"/>
    </source>
</evidence>